<gene>
    <name evidence="1" type="ORF">M1B34_29390</name>
</gene>
<dbReference type="EMBL" id="JALQCW010000090">
    <property type="protein sequence ID" value="MCK9801670.1"/>
    <property type="molecule type" value="Genomic_DNA"/>
</dbReference>
<dbReference type="Gene3D" id="3.40.50.2000">
    <property type="entry name" value="Glycogen Phosphorylase B"/>
    <property type="match status" value="2"/>
</dbReference>
<organism evidence="1 2">
    <name type="scientific">Pseudomonas morbosilactucae</name>
    <dbReference type="NCBI Taxonomy" id="2938197"/>
    <lineage>
        <taxon>Bacteria</taxon>
        <taxon>Pseudomonadati</taxon>
        <taxon>Pseudomonadota</taxon>
        <taxon>Gammaproteobacteria</taxon>
        <taxon>Pseudomonadales</taxon>
        <taxon>Pseudomonadaceae</taxon>
        <taxon>Pseudomonas</taxon>
    </lineage>
</organism>
<dbReference type="RefSeq" id="WP_268266975.1">
    <property type="nucleotide sequence ID" value="NZ_JALQCW010000090.1"/>
</dbReference>
<proteinExistence type="predicted"/>
<name>A0A9X1Z6I4_9PSED</name>
<protein>
    <recommendedName>
        <fullName evidence="3">Glycosyltransferase</fullName>
    </recommendedName>
</protein>
<dbReference type="AlphaFoldDB" id="A0A9X1Z6I4"/>
<dbReference type="Proteomes" id="UP001155059">
    <property type="component" value="Unassembled WGS sequence"/>
</dbReference>
<sequence length="71" mass="8112">MDIVDHEINGYLAQPSSVHDLTAGILWVLEHPDYESISRSARTKIVTSFDSEVVAKKYINLYESVLEKEME</sequence>
<comment type="caution">
    <text evidence="1">The sequence shown here is derived from an EMBL/GenBank/DDBJ whole genome shotgun (WGS) entry which is preliminary data.</text>
</comment>
<evidence type="ECO:0000313" key="2">
    <source>
        <dbReference type="Proteomes" id="UP001155059"/>
    </source>
</evidence>
<reference evidence="1 2" key="2">
    <citation type="journal article" date="2023" name="Plant Pathol.">
        <title>Dismantling and reorganizing Pseudomonas marginalis sensu#lato.</title>
        <authorList>
            <person name="Sawada H."/>
            <person name="Fujikawa T."/>
            <person name="Satou M."/>
        </authorList>
    </citation>
    <scope>NUCLEOTIDE SEQUENCE [LARGE SCALE GENOMIC DNA]</scope>
    <source>
        <strain evidence="1 2">MAFF 302030</strain>
    </source>
</reference>
<dbReference type="SUPFAM" id="SSF53756">
    <property type="entry name" value="UDP-Glycosyltransferase/glycogen phosphorylase"/>
    <property type="match status" value="1"/>
</dbReference>
<reference evidence="1 2" key="1">
    <citation type="journal article" date="2022" name="Int. J. Syst. Evol. Microbiol.">
        <title>Pseudomonas aegrilactucae sp. nov. and Pseudomonas morbosilactucae sp. nov., pathogens causing bacterial rot of lettuce in Japan.</title>
        <authorList>
            <person name="Sawada H."/>
            <person name="Fujikawa T."/>
            <person name="Satou M."/>
        </authorList>
    </citation>
    <scope>NUCLEOTIDE SEQUENCE [LARGE SCALE GENOMIC DNA]</scope>
    <source>
        <strain evidence="1 2">MAFF 302030</strain>
    </source>
</reference>
<accession>A0A9X1Z6I4</accession>
<evidence type="ECO:0000313" key="1">
    <source>
        <dbReference type="EMBL" id="MCK9801670.1"/>
    </source>
</evidence>
<evidence type="ECO:0008006" key="3">
    <source>
        <dbReference type="Google" id="ProtNLM"/>
    </source>
</evidence>